<keyword evidence="1" id="KW-1133">Transmembrane helix</keyword>
<feature type="transmembrane region" description="Helical" evidence="1">
    <location>
        <begin position="20"/>
        <end position="41"/>
    </location>
</feature>
<keyword evidence="3" id="KW-1185">Reference proteome</keyword>
<keyword evidence="1" id="KW-0472">Membrane</keyword>
<evidence type="ECO:0000313" key="3">
    <source>
        <dbReference type="Proteomes" id="UP000663937"/>
    </source>
</evidence>
<dbReference type="AlphaFoldDB" id="A0A8A4ZG93"/>
<accession>A0A8A4ZG93</accession>
<dbReference type="EMBL" id="CP071868">
    <property type="protein sequence ID" value="QTE29963.1"/>
    <property type="molecule type" value="Genomic_DNA"/>
</dbReference>
<feature type="transmembrane region" description="Helical" evidence="1">
    <location>
        <begin position="116"/>
        <end position="137"/>
    </location>
</feature>
<name>A0A8A4ZG93_9MICO</name>
<keyword evidence="1" id="KW-0812">Transmembrane</keyword>
<organism evidence="2 3">
    <name type="scientific">Pengzhenrongella sicca</name>
    <dbReference type="NCBI Taxonomy" id="2819238"/>
    <lineage>
        <taxon>Bacteria</taxon>
        <taxon>Bacillati</taxon>
        <taxon>Actinomycetota</taxon>
        <taxon>Actinomycetes</taxon>
        <taxon>Micrococcales</taxon>
        <taxon>Pengzhenrongella</taxon>
    </lineage>
</organism>
<dbReference type="Proteomes" id="UP000663937">
    <property type="component" value="Chromosome"/>
</dbReference>
<feature type="transmembrane region" description="Helical" evidence="1">
    <location>
        <begin position="53"/>
        <end position="73"/>
    </location>
</feature>
<gene>
    <name evidence="2" type="ORF">J4E96_02750</name>
</gene>
<dbReference type="RefSeq" id="WP_227424278.1">
    <property type="nucleotide sequence ID" value="NZ_CP071868.1"/>
</dbReference>
<dbReference type="KEGG" id="psic:J4E96_02750"/>
<evidence type="ECO:0008006" key="4">
    <source>
        <dbReference type="Google" id="ProtNLM"/>
    </source>
</evidence>
<reference evidence="2" key="1">
    <citation type="submission" date="2021-03" db="EMBL/GenBank/DDBJ databases">
        <title>Pengzhenrongella sicca gen. nov., sp. nov., a new member of suborder Micrococcineae isolated from High-Arctic tundra soil.</title>
        <authorList>
            <person name="Peng F."/>
        </authorList>
    </citation>
    <scope>NUCLEOTIDE SEQUENCE</scope>
    <source>
        <strain evidence="2">LRZ-2</strain>
    </source>
</reference>
<evidence type="ECO:0000256" key="1">
    <source>
        <dbReference type="SAM" id="Phobius"/>
    </source>
</evidence>
<sequence>MTMRQGEAMPTGLSQYRRAWIAGAIGYVCSLVVAVLLLTILAGVATPATVANLSWLVMYGPVVAGTVVAVRAAPWQRRPTWAQPLIAAAGVATVAVVAAVWSSWQADRHLAGGLRLSVVIVSIAGPVVATAVVAFAVGRLHAGTTPQSSEHRSV</sequence>
<proteinExistence type="predicted"/>
<evidence type="ECO:0000313" key="2">
    <source>
        <dbReference type="EMBL" id="QTE29963.1"/>
    </source>
</evidence>
<feature type="transmembrane region" description="Helical" evidence="1">
    <location>
        <begin position="85"/>
        <end position="104"/>
    </location>
</feature>
<protein>
    <recommendedName>
        <fullName evidence="4">Transmembrane protein</fullName>
    </recommendedName>
</protein>